<dbReference type="GO" id="GO:0000139">
    <property type="term" value="C:Golgi membrane"/>
    <property type="evidence" value="ECO:0007669"/>
    <property type="project" value="InterPro"/>
</dbReference>
<name>A0A183U9X2_TOXCA</name>
<dbReference type="InterPro" id="IPR007271">
    <property type="entry name" value="Nuc_sug_transpt"/>
</dbReference>
<evidence type="ECO:0000256" key="3">
    <source>
        <dbReference type="ARBA" id="ARBA00022692"/>
    </source>
</evidence>
<dbReference type="EMBL" id="UYWY01012636">
    <property type="protein sequence ID" value="VDM34850.1"/>
    <property type="molecule type" value="Genomic_DNA"/>
</dbReference>
<dbReference type="GO" id="GO:0015165">
    <property type="term" value="F:pyrimidine nucleotide-sugar transmembrane transporter activity"/>
    <property type="evidence" value="ECO:0007669"/>
    <property type="project" value="InterPro"/>
</dbReference>
<keyword evidence="2" id="KW-0813">Transport</keyword>
<keyword evidence="5 6" id="KW-0472">Membrane</keyword>
<proteinExistence type="predicted"/>
<evidence type="ECO:0000256" key="2">
    <source>
        <dbReference type="ARBA" id="ARBA00022597"/>
    </source>
</evidence>
<evidence type="ECO:0000313" key="8">
    <source>
        <dbReference type="Proteomes" id="UP000050794"/>
    </source>
</evidence>
<keyword evidence="8" id="KW-1185">Reference proteome</keyword>
<sequence>MKYLDNLYKSFASAVSIILVVVVSLFMFDNVHVGFYFVAGSMAVCAAILIYNSVDE</sequence>
<dbReference type="Proteomes" id="UP000050794">
    <property type="component" value="Unassembled WGS sequence"/>
</dbReference>
<dbReference type="Pfam" id="PF04142">
    <property type="entry name" value="Nuc_sug_transp"/>
    <property type="match status" value="1"/>
</dbReference>
<reference evidence="7 8" key="2">
    <citation type="submission" date="2018-11" db="EMBL/GenBank/DDBJ databases">
        <authorList>
            <consortium name="Pathogen Informatics"/>
        </authorList>
    </citation>
    <scope>NUCLEOTIDE SEQUENCE [LARGE SCALE GENOMIC DNA]</scope>
</reference>
<dbReference type="AlphaFoldDB" id="A0A183U9X2"/>
<evidence type="ECO:0000256" key="1">
    <source>
        <dbReference type="ARBA" id="ARBA00004141"/>
    </source>
</evidence>
<keyword evidence="3 6" id="KW-0812">Transmembrane</keyword>
<evidence type="ECO:0000256" key="4">
    <source>
        <dbReference type="ARBA" id="ARBA00022989"/>
    </source>
</evidence>
<accession>A0A183U9X2</accession>
<keyword evidence="2" id="KW-0762">Sugar transport</keyword>
<gene>
    <name evidence="7" type="ORF">TCNE_LOCUS5294</name>
</gene>
<feature type="transmembrane region" description="Helical" evidence="6">
    <location>
        <begin position="34"/>
        <end position="54"/>
    </location>
</feature>
<evidence type="ECO:0000313" key="7">
    <source>
        <dbReference type="EMBL" id="VDM34850.1"/>
    </source>
</evidence>
<protein>
    <submittedName>
        <fullName evidence="9">Phage protein</fullName>
    </submittedName>
</protein>
<organism evidence="8 9">
    <name type="scientific">Toxocara canis</name>
    <name type="common">Canine roundworm</name>
    <dbReference type="NCBI Taxonomy" id="6265"/>
    <lineage>
        <taxon>Eukaryota</taxon>
        <taxon>Metazoa</taxon>
        <taxon>Ecdysozoa</taxon>
        <taxon>Nematoda</taxon>
        <taxon>Chromadorea</taxon>
        <taxon>Rhabditida</taxon>
        <taxon>Spirurina</taxon>
        <taxon>Ascaridomorpha</taxon>
        <taxon>Ascaridoidea</taxon>
        <taxon>Toxocaridae</taxon>
        <taxon>Toxocara</taxon>
    </lineage>
</organism>
<comment type="subcellular location">
    <subcellularLocation>
        <location evidence="1">Membrane</location>
        <topology evidence="1">Multi-pass membrane protein</topology>
    </subcellularLocation>
</comment>
<evidence type="ECO:0000313" key="9">
    <source>
        <dbReference type="WBParaSite" id="TCNE_0000529201-mRNA-1"/>
    </source>
</evidence>
<evidence type="ECO:0000256" key="5">
    <source>
        <dbReference type="ARBA" id="ARBA00023136"/>
    </source>
</evidence>
<keyword evidence="4 6" id="KW-1133">Transmembrane helix</keyword>
<reference evidence="9" key="1">
    <citation type="submission" date="2016-06" db="UniProtKB">
        <authorList>
            <consortium name="WormBaseParasite"/>
        </authorList>
    </citation>
    <scope>IDENTIFICATION</scope>
</reference>
<evidence type="ECO:0000256" key="6">
    <source>
        <dbReference type="SAM" id="Phobius"/>
    </source>
</evidence>
<feature type="transmembrane region" description="Helical" evidence="6">
    <location>
        <begin position="7"/>
        <end position="28"/>
    </location>
</feature>
<dbReference type="WBParaSite" id="TCNE_0000529201-mRNA-1">
    <property type="protein sequence ID" value="TCNE_0000529201-mRNA-1"/>
    <property type="gene ID" value="TCNE_0000529201"/>
</dbReference>